<name>A0A250KQI8_9GAMM</name>
<evidence type="ECO:0000313" key="2">
    <source>
        <dbReference type="Proteomes" id="UP000266313"/>
    </source>
</evidence>
<evidence type="ECO:0000313" key="1">
    <source>
        <dbReference type="EMBL" id="BBA33814.1"/>
    </source>
</evidence>
<dbReference type="EMBL" id="AP017928">
    <property type="protein sequence ID" value="BBA33814.1"/>
    <property type="molecule type" value="Genomic_DNA"/>
</dbReference>
<evidence type="ECO:0008006" key="3">
    <source>
        <dbReference type="Google" id="ProtNLM"/>
    </source>
</evidence>
<gene>
    <name evidence="1" type="ORF">sS8_1860</name>
</gene>
<dbReference type="KEGG" id="mmai:sS8_1860"/>
<keyword evidence="2" id="KW-1185">Reference proteome</keyword>
<accession>A0A250KQI8</accession>
<protein>
    <recommendedName>
        <fullName evidence="3">DDE Tnp4 domain-containing protein</fullName>
    </recommendedName>
</protein>
<dbReference type="AlphaFoldDB" id="A0A250KQI8"/>
<reference evidence="1 2" key="1">
    <citation type="submission" date="2016-12" db="EMBL/GenBank/DDBJ databases">
        <title>Genome sequencing of Methylocaldum marinum.</title>
        <authorList>
            <person name="Takeuchi M."/>
            <person name="Kamagata Y."/>
            <person name="Hiraoka S."/>
            <person name="Oshima K."/>
            <person name="Hattori M."/>
            <person name="Iwasaki W."/>
        </authorList>
    </citation>
    <scope>NUCLEOTIDE SEQUENCE [LARGE SCALE GENOMIC DNA]</scope>
    <source>
        <strain evidence="1 2">S8</strain>
    </source>
</reference>
<sequence length="50" mass="6075">MIIEHIISRIKRCRVVKDVFRNTKEGYDDVVIELACGLHNYRRYCRNQSY</sequence>
<organism evidence="1 2">
    <name type="scientific">Methylocaldum marinum</name>
    <dbReference type="NCBI Taxonomy" id="1432792"/>
    <lineage>
        <taxon>Bacteria</taxon>
        <taxon>Pseudomonadati</taxon>
        <taxon>Pseudomonadota</taxon>
        <taxon>Gammaproteobacteria</taxon>
        <taxon>Methylococcales</taxon>
        <taxon>Methylococcaceae</taxon>
        <taxon>Methylocaldum</taxon>
    </lineage>
</organism>
<proteinExistence type="predicted"/>
<dbReference type="Proteomes" id="UP000266313">
    <property type="component" value="Chromosome"/>
</dbReference>